<reference evidence="3" key="1">
    <citation type="journal article" date="2019" name="Int. J. Syst. Evol. Microbiol.">
        <title>The Global Catalogue of Microorganisms (GCM) 10K type strain sequencing project: providing services to taxonomists for standard genome sequencing and annotation.</title>
        <authorList>
            <consortium name="The Broad Institute Genomics Platform"/>
            <consortium name="The Broad Institute Genome Sequencing Center for Infectious Disease"/>
            <person name="Wu L."/>
            <person name="Ma J."/>
        </authorList>
    </citation>
    <scope>NUCLEOTIDE SEQUENCE [LARGE SCALE GENOMIC DNA]</scope>
    <source>
        <strain evidence="3">CCUG 56042</strain>
    </source>
</reference>
<keyword evidence="3" id="KW-1185">Reference proteome</keyword>
<dbReference type="Proteomes" id="UP001596103">
    <property type="component" value="Unassembled WGS sequence"/>
</dbReference>
<keyword evidence="1" id="KW-0472">Membrane</keyword>
<evidence type="ECO:0000313" key="2">
    <source>
        <dbReference type="EMBL" id="MFC5430873.1"/>
    </source>
</evidence>
<evidence type="ECO:0000256" key="1">
    <source>
        <dbReference type="SAM" id="Phobius"/>
    </source>
</evidence>
<gene>
    <name evidence="2" type="ORF">ACFPTO_19025</name>
</gene>
<keyword evidence="1" id="KW-0812">Transmembrane</keyword>
<sequence>MNTTNFFAKRRFLKLTLLGIGGAVAVASGGFGYLTMTNRYRERYGKLLSLDGHLADIVHTLAEVSVPDRPGFPSVEQAEIVTRMDEEMYFVSDGISSDLRAAFYMLEMLPLAKGYMSRFSRLSLADRRKFLIEASDTTDDAQRVVIFSLPAMMRWYYYGHPSSWNAIGYDGPFMNLPEKRSEQRVYYAELVGRKSQD</sequence>
<name>A0ABW0JCW9_9BURK</name>
<feature type="transmembrane region" description="Helical" evidence="1">
    <location>
        <begin position="12"/>
        <end position="34"/>
    </location>
</feature>
<organism evidence="2 3">
    <name type="scientific">Paraburkholderia denitrificans</name>
    <dbReference type="NCBI Taxonomy" id="694025"/>
    <lineage>
        <taxon>Bacteria</taxon>
        <taxon>Pseudomonadati</taxon>
        <taxon>Pseudomonadota</taxon>
        <taxon>Betaproteobacteria</taxon>
        <taxon>Burkholderiales</taxon>
        <taxon>Burkholderiaceae</taxon>
        <taxon>Paraburkholderia</taxon>
    </lineage>
</organism>
<evidence type="ECO:0008006" key="4">
    <source>
        <dbReference type="Google" id="ProtNLM"/>
    </source>
</evidence>
<protein>
    <recommendedName>
        <fullName evidence="4">Gluconate 2-dehydrogenase subunit 3 family protein</fullName>
    </recommendedName>
</protein>
<dbReference type="RefSeq" id="WP_377713688.1">
    <property type="nucleotide sequence ID" value="NZ_JBHSMP010000025.1"/>
</dbReference>
<evidence type="ECO:0000313" key="3">
    <source>
        <dbReference type="Proteomes" id="UP001596103"/>
    </source>
</evidence>
<comment type="caution">
    <text evidence="2">The sequence shown here is derived from an EMBL/GenBank/DDBJ whole genome shotgun (WGS) entry which is preliminary data.</text>
</comment>
<proteinExistence type="predicted"/>
<dbReference type="EMBL" id="JBHSMP010000025">
    <property type="protein sequence ID" value="MFC5430873.1"/>
    <property type="molecule type" value="Genomic_DNA"/>
</dbReference>
<accession>A0ABW0JCW9</accession>
<keyword evidence="1" id="KW-1133">Transmembrane helix</keyword>